<dbReference type="EMBL" id="JACYXZ010000004">
    <property type="protein sequence ID" value="MBD8870779.1"/>
    <property type="molecule type" value="Genomic_DNA"/>
</dbReference>
<gene>
    <name evidence="2" type="ORF">IE331_14205</name>
</gene>
<feature type="domain" description="ChsH2 C-terminal OB-fold" evidence="1">
    <location>
        <begin position="53"/>
        <end position="112"/>
    </location>
</feature>
<evidence type="ECO:0000313" key="3">
    <source>
        <dbReference type="Proteomes" id="UP000616839"/>
    </source>
</evidence>
<evidence type="ECO:0000259" key="1">
    <source>
        <dbReference type="Pfam" id="PF01796"/>
    </source>
</evidence>
<dbReference type="InterPro" id="IPR002878">
    <property type="entry name" value="ChsH2_C"/>
</dbReference>
<comment type="caution">
    <text evidence="2">The sequence shown here is derived from an EMBL/GenBank/DDBJ whole genome shotgun (WGS) entry which is preliminary data.</text>
</comment>
<protein>
    <submittedName>
        <fullName evidence="2">OB-fold domain-containing protein</fullName>
    </submittedName>
</protein>
<proteinExistence type="predicted"/>
<dbReference type="Pfam" id="PF01796">
    <property type="entry name" value="OB_ChsH2_C"/>
    <property type="match status" value="1"/>
</dbReference>
<keyword evidence="3" id="KW-1185">Reference proteome</keyword>
<organism evidence="2 3">
    <name type="scientific">Nocardioides donggukensis</name>
    <dbReference type="NCBI Taxonomy" id="2774019"/>
    <lineage>
        <taxon>Bacteria</taxon>
        <taxon>Bacillati</taxon>
        <taxon>Actinomycetota</taxon>
        <taxon>Actinomycetes</taxon>
        <taxon>Propionibacteriales</taxon>
        <taxon>Nocardioidaceae</taxon>
        <taxon>Nocardioides</taxon>
    </lineage>
</organism>
<accession>A0A927Q2W5</accession>
<sequence length="134" mass="14102">MSAPSAQPDLYQVDESGEPTLIGLKDSSGSVSFPFQIYGSEHNGDVGEKISPVPLAGTGTVSAVVDVHIPVDPALGFPYRLASVVLDEGPMIRSVLVDAPDVTIGSRVRAVTVPVTRDDVEVAELRFTPEEVVT</sequence>
<dbReference type="RefSeq" id="WP_192144125.1">
    <property type="nucleotide sequence ID" value="NZ_JACYXZ010000004.1"/>
</dbReference>
<dbReference type="SUPFAM" id="SSF50249">
    <property type="entry name" value="Nucleic acid-binding proteins"/>
    <property type="match status" value="1"/>
</dbReference>
<evidence type="ECO:0000313" key="2">
    <source>
        <dbReference type="EMBL" id="MBD8870779.1"/>
    </source>
</evidence>
<name>A0A927Q2W5_9ACTN</name>
<reference evidence="2" key="1">
    <citation type="submission" date="2020-09" db="EMBL/GenBank/DDBJ databases">
        <title>Nocardioides sp. strain MJB4 16S ribosomal RNA gene Genome sequencing and assembly.</title>
        <authorList>
            <person name="Kim I."/>
        </authorList>
    </citation>
    <scope>NUCLEOTIDE SEQUENCE</scope>
    <source>
        <strain evidence="2">MJB4</strain>
    </source>
</reference>
<dbReference type="AlphaFoldDB" id="A0A927Q2W5"/>
<dbReference type="Proteomes" id="UP000616839">
    <property type="component" value="Unassembled WGS sequence"/>
</dbReference>
<dbReference type="InterPro" id="IPR012340">
    <property type="entry name" value="NA-bd_OB-fold"/>
</dbReference>